<keyword evidence="4" id="KW-0413">Isomerase</keyword>
<dbReference type="Pfam" id="PF00425">
    <property type="entry name" value="Chorismate_bind"/>
    <property type="match status" value="1"/>
</dbReference>
<reference evidence="7" key="1">
    <citation type="submission" date="2018-01" db="EMBL/GenBank/DDBJ databases">
        <authorList>
            <person name="Li J."/>
        </authorList>
    </citation>
    <scope>NUCLEOTIDE SEQUENCE [LARGE SCALE GENOMIC DNA]</scope>
    <source>
        <strain evidence="7">592</strain>
    </source>
</reference>
<dbReference type="NCBIfam" id="TIGR00543">
    <property type="entry name" value="isochor_syn"/>
    <property type="match status" value="1"/>
</dbReference>
<dbReference type="OrthoDB" id="9806579at2"/>
<evidence type="ECO:0000256" key="5">
    <source>
        <dbReference type="ARBA" id="ARBA00041564"/>
    </source>
</evidence>
<comment type="similarity">
    <text evidence="2">Belongs to the isochorismate synthase family.</text>
</comment>
<evidence type="ECO:0000313" key="7">
    <source>
        <dbReference type="Proteomes" id="UP000244384"/>
    </source>
</evidence>
<dbReference type="AlphaFoldDB" id="A0A2S0WSD7"/>
<dbReference type="GO" id="GO:0009697">
    <property type="term" value="P:salicylic acid biosynthetic process"/>
    <property type="evidence" value="ECO:0007669"/>
    <property type="project" value="TreeGrafter"/>
</dbReference>
<dbReference type="PANTHER" id="PTHR42839">
    <property type="entry name" value="ISOCHORISMATE SYNTHASE ENTC"/>
    <property type="match status" value="1"/>
</dbReference>
<accession>A0A5F2EUF8</accession>
<comment type="catalytic activity">
    <reaction evidence="1">
        <text>chorismate = isochorismate</text>
        <dbReference type="Rhea" id="RHEA:18985"/>
        <dbReference type="ChEBI" id="CHEBI:29748"/>
        <dbReference type="ChEBI" id="CHEBI:29780"/>
        <dbReference type="EC" id="5.4.4.2"/>
    </reaction>
</comment>
<sequence length="428" mass="45080">MPTIPRVRSWTVSNPVLADAIEPLVVRSAPIADPGELLSLLPEDDAFAWVHAGDGLVGWGRAAELRLSGSDRFTDAAQWWRELASHAVVRDDVDVPGSGLVAFGSFAFTDEAPGSVLVVPEVVVGRRDGVAWVTVAGTGIAAPPELARAGSPREPSGTAFADGPVDSLTWQGLVAEAVRRISAGDLDKVVLARDLIATVDEPLDVRSPLSRLAAQYPSCWTFHVDGFFGSTPEMLVRLERGLVTSRVLAGTIRRTGDDAQDNALAGSLARSSKDLEEHEYAVRSVADALAPHCTSMNVPETPFVLHLPNVMHLATDVTGVMKNGASALTLAASLHPSAAVGGTPKDAAVRLIKEIELLDRGRYAGPVGWIDARGDGEWGIGLRSAQVEGDGRTVRLFAGCGIVADSVPADELAESNAKLIPVRDALTP</sequence>
<name>A0A2S0WSD7_9ACTN</name>
<dbReference type="InterPro" id="IPR005801">
    <property type="entry name" value="ADC_synthase"/>
</dbReference>
<dbReference type="Gene3D" id="3.60.120.10">
    <property type="entry name" value="Anthranilate synthase"/>
    <property type="match status" value="1"/>
</dbReference>
<dbReference type="EMBL" id="CP026952">
    <property type="protein sequence ID" value="AWB94210.1"/>
    <property type="molecule type" value="Genomic_DNA"/>
</dbReference>
<dbReference type="InterPro" id="IPR015890">
    <property type="entry name" value="Chorismate_C"/>
</dbReference>
<evidence type="ECO:0000256" key="3">
    <source>
        <dbReference type="ARBA" id="ARBA00012824"/>
    </source>
</evidence>
<gene>
    <name evidence="6" type="ORF">C3E78_15605</name>
</gene>
<dbReference type="InterPro" id="IPR004561">
    <property type="entry name" value="IsoChor_synthase"/>
</dbReference>
<dbReference type="KEGG" id="aez:C3E78_15605"/>
<proteinExistence type="inferred from homology"/>
<accession>A0A2S0WSD7</accession>
<dbReference type="Proteomes" id="UP000244384">
    <property type="component" value="Chromosome"/>
</dbReference>
<dbReference type="EC" id="5.4.4.2" evidence="3"/>
<dbReference type="GO" id="GO:0008909">
    <property type="term" value="F:isochorismate synthase activity"/>
    <property type="evidence" value="ECO:0007669"/>
    <property type="project" value="UniProtKB-EC"/>
</dbReference>
<keyword evidence="7" id="KW-1185">Reference proteome</keyword>
<dbReference type="PANTHER" id="PTHR42839:SF2">
    <property type="entry name" value="ISOCHORISMATE SYNTHASE ENTC"/>
    <property type="match status" value="1"/>
</dbReference>
<evidence type="ECO:0000256" key="1">
    <source>
        <dbReference type="ARBA" id="ARBA00000799"/>
    </source>
</evidence>
<evidence type="ECO:0000313" key="6">
    <source>
        <dbReference type="EMBL" id="AWB94210.1"/>
    </source>
</evidence>
<evidence type="ECO:0000256" key="4">
    <source>
        <dbReference type="ARBA" id="ARBA00023235"/>
    </source>
</evidence>
<evidence type="ECO:0000256" key="2">
    <source>
        <dbReference type="ARBA" id="ARBA00005297"/>
    </source>
</evidence>
<dbReference type="SUPFAM" id="SSF56322">
    <property type="entry name" value="ADC synthase"/>
    <property type="match status" value="1"/>
</dbReference>
<organism evidence="6 7">
    <name type="scientific">Aeromicrobium chenweiae</name>
    <dbReference type="NCBI Taxonomy" id="2079793"/>
    <lineage>
        <taxon>Bacteria</taxon>
        <taxon>Bacillati</taxon>
        <taxon>Actinomycetota</taxon>
        <taxon>Actinomycetes</taxon>
        <taxon>Propionibacteriales</taxon>
        <taxon>Nocardioidaceae</taxon>
        <taxon>Aeromicrobium</taxon>
    </lineage>
</organism>
<protein>
    <recommendedName>
        <fullName evidence="3">isochorismate synthase</fullName>
        <ecNumber evidence="3">5.4.4.2</ecNumber>
    </recommendedName>
    <alternativeName>
        <fullName evidence="5">Isochorismate mutase</fullName>
    </alternativeName>
</protein>